<proteinExistence type="predicted"/>
<evidence type="ECO:0000313" key="4">
    <source>
        <dbReference type="Proteomes" id="UP000245207"/>
    </source>
</evidence>
<dbReference type="OrthoDB" id="1743922at2759"/>
<dbReference type="InterPro" id="IPR000873">
    <property type="entry name" value="AMP-dep_synth/lig_dom"/>
</dbReference>
<dbReference type="PANTHER" id="PTHR24096:SF362">
    <property type="entry name" value="4-COUMARATE--COA LIGASE-LIKE 9"/>
    <property type="match status" value="1"/>
</dbReference>
<dbReference type="EMBL" id="PKPP01018842">
    <property type="protein sequence ID" value="PWA36071.1"/>
    <property type="molecule type" value="Genomic_DNA"/>
</dbReference>
<gene>
    <name evidence="3" type="ORF">CTI12_AA604580</name>
</gene>
<dbReference type="Pfam" id="PF00501">
    <property type="entry name" value="AMP-binding"/>
    <property type="match status" value="1"/>
</dbReference>
<name>A0A2U1KH72_ARTAN</name>
<accession>A0A2U1KH72</accession>
<comment type="caution">
    <text evidence="3">The sequence shown here is derived from an EMBL/GenBank/DDBJ whole genome shotgun (WGS) entry which is preliminary data.</text>
</comment>
<keyword evidence="4" id="KW-1185">Reference proteome</keyword>
<dbReference type="Proteomes" id="UP000245207">
    <property type="component" value="Unassembled WGS sequence"/>
</dbReference>
<reference evidence="3 4" key="1">
    <citation type="journal article" date="2018" name="Mol. Plant">
        <title>The genome of Artemisia annua provides insight into the evolution of Asteraceae family and artemisinin biosynthesis.</title>
        <authorList>
            <person name="Shen Q."/>
            <person name="Zhang L."/>
            <person name="Liao Z."/>
            <person name="Wang S."/>
            <person name="Yan T."/>
            <person name="Shi P."/>
            <person name="Liu M."/>
            <person name="Fu X."/>
            <person name="Pan Q."/>
            <person name="Wang Y."/>
            <person name="Lv Z."/>
            <person name="Lu X."/>
            <person name="Zhang F."/>
            <person name="Jiang W."/>
            <person name="Ma Y."/>
            <person name="Chen M."/>
            <person name="Hao X."/>
            <person name="Li L."/>
            <person name="Tang Y."/>
            <person name="Lv G."/>
            <person name="Zhou Y."/>
            <person name="Sun X."/>
            <person name="Brodelius P.E."/>
            <person name="Rose J.K.C."/>
            <person name="Tang K."/>
        </authorList>
    </citation>
    <scope>NUCLEOTIDE SEQUENCE [LARGE SCALE GENOMIC DNA]</scope>
    <source>
        <strain evidence="4">cv. Huhao1</strain>
        <tissue evidence="3">Leaf</tissue>
    </source>
</reference>
<dbReference type="PANTHER" id="PTHR24096">
    <property type="entry name" value="LONG-CHAIN-FATTY-ACID--COA LIGASE"/>
    <property type="match status" value="1"/>
</dbReference>
<dbReference type="AlphaFoldDB" id="A0A2U1KH72"/>
<evidence type="ECO:0000256" key="1">
    <source>
        <dbReference type="ARBA" id="ARBA00022598"/>
    </source>
</evidence>
<keyword evidence="1 3" id="KW-0436">Ligase</keyword>
<evidence type="ECO:0000259" key="2">
    <source>
        <dbReference type="Pfam" id="PF00501"/>
    </source>
</evidence>
<sequence>MKFGSHKLNLNKTMTISTSNGFCSKTLIYHSVRPPLPLPLESMNISVTDFIFSVTTTTSASLIDATTCCSIQYSDVPLPHLVQNLTVSLRQPPLSLTKGDTAYIISPNSSYLPILYLSLFAIGVTVSPANPVSSIPEVSRQIHLCKPTVTFATLDSIHKLLEVGFGNPIVLIDSPEFESMMRVIKSNGNLAKFEVLQSDTAAILYSSGTIDN</sequence>
<feature type="domain" description="AMP-dependent synthetase/ligase" evidence="2">
    <location>
        <begin position="87"/>
        <end position="209"/>
    </location>
</feature>
<organism evidence="3 4">
    <name type="scientific">Artemisia annua</name>
    <name type="common">Sweet wormwood</name>
    <dbReference type="NCBI Taxonomy" id="35608"/>
    <lineage>
        <taxon>Eukaryota</taxon>
        <taxon>Viridiplantae</taxon>
        <taxon>Streptophyta</taxon>
        <taxon>Embryophyta</taxon>
        <taxon>Tracheophyta</taxon>
        <taxon>Spermatophyta</taxon>
        <taxon>Magnoliopsida</taxon>
        <taxon>eudicotyledons</taxon>
        <taxon>Gunneridae</taxon>
        <taxon>Pentapetalae</taxon>
        <taxon>asterids</taxon>
        <taxon>campanulids</taxon>
        <taxon>Asterales</taxon>
        <taxon>Asteraceae</taxon>
        <taxon>Asteroideae</taxon>
        <taxon>Anthemideae</taxon>
        <taxon>Artemisiinae</taxon>
        <taxon>Artemisia</taxon>
    </lineage>
</organism>
<dbReference type="Gene3D" id="3.40.50.980">
    <property type="match status" value="1"/>
</dbReference>
<dbReference type="SUPFAM" id="SSF56801">
    <property type="entry name" value="Acetyl-CoA synthetase-like"/>
    <property type="match status" value="1"/>
</dbReference>
<dbReference type="STRING" id="35608.A0A2U1KH72"/>
<protein>
    <submittedName>
        <fullName evidence="3">AMP-dependent synthetase/ligase, AMP-binding enzyme C-terminal domain protein</fullName>
    </submittedName>
</protein>
<evidence type="ECO:0000313" key="3">
    <source>
        <dbReference type="EMBL" id="PWA36071.1"/>
    </source>
</evidence>
<dbReference type="GO" id="GO:0016405">
    <property type="term" value="F:CoA-ligase activity"/>
    <property type="evidence" value="ECO:0007669"/>
    <property type="project" value="TreeGrafter"/>
</dbReference>